<organism evidence="2 3">
    <name type="scientific">Coniochaeta ligniaria NRRL 30616</name>
    <dbReference type="NCBI Taxonomy" id="1408157"/>
    <lineage>
        <taxon>Eukaryota</taxon>
        <taxon>Fungi</taxon>
        <taxon>Dikarya</taxon>
        <taxon>Ascomycota</taxon>
        <taxon>Pezizomycotina</taxon>
        <taxon>Sordariomycetes</taxon>
        <taxon>Sordariomycetidae</taxon>
        <taxon>Coniochaetales</taxon>
        <taxon>Coniochaetaceae</taxon>
        <taxon>Coniochaeta</taxon>
    </lineage>
</organism>
<dbReference type="OrthoDB" id="2142759at2759"/>
<name>A0A1J7IYK0_9PEZI</name>
<dbReference type="AlphaFoldDB" id="A0A1J7IYK0"/>
<proteinExistence type="predicted"/>
<evidence type="ECO:0000313" key="3">
    <source>
        <dbReference type="Proteomes" id="UP000182658"/>
    </source>
</evidence>
<evidence type="ECO:0000313" key="2">
    <source>
        <dbReference type="EMBL" id="OIW22664.1"/>
    </source>
</evidence>
<dbReference type="EMBL" id="KV875111">
    <property type="protein sequence ID" value="OIW22664.1"/>
    <property type="molecule type" value="Genomic_DNA"/>
</dbReference>
<keyword evidence="1" id="KW-0732">Signal</keyword>
<keyword evidence="3" id="KW-1185">Reference proteome</keyword>
<gene>
    <name evidence="2" type="ORF">CONLIGDRAFT_638123</name>
</gene>
<protein>
    <submittedName>
        <fullName evidence="2">Uncharacterized protein</fullName>
    </submittedName>
</protein>
<dbReference type="Proteomes" id="UP000182658">
    <property type="component" value="Unassembled WGS sequence"/>
</dbReference>
<accession>A0A1J7IYK0</accession>
<feature type="chain" id="PRO_5012701513" evidence="1">
    <location>
        <begin position="17"/>
        <end position="86"/>
    </location>
</feature>
<feature type="signal peptide" evidence="1">
    <location>
        <begin position="1"/>
        <end position="16"/>
    </location>
</feature>
<evidence type="ECO:0000256" key="1">
    <source>
        <dbReference type="SAM" id="SignalP"/>
    </source>
</evidence>
<dbReference type="InParanoid" id="A0A1J7IYK0"/>
<reference evidence="2 3" key="1">
    <citation type="submission" date="2016-10" db="EMBL/GenBank/DDBJ databases">
        <title>Draft genome sequence of Coniochaeta ligniaria NRRL30616, a lignocellulolytic fungus for bioabatement of inhibitors in plant biomass hydrolysates.</title>
        <authorList>
            <consortium name="DOE Joint Genome Institute"/>
            <person name="Jimenez D.J."/>
            <person name="Hector R.E."/>
            <person name="Riley R."/>
            <person name="Sun H."/>
            <person name="Grigoriev I.V."/>
            <person name="Van Elsas J.D."/>
            <person name="Nichols N.N."/>
        </authorList>
    </citation>
    <scope>NUCLEOTIDE SEQUENCE [LARGE SCALE GENOMIC DNA]</scope>
    <source>
        <strain evidence="2 3">NRRL 30616</strain>
    </source>
</reference>
<sequence>MPVILVLLLMCVLVHALRCTGIGQTATQQELTASYHNVNLHPLIGISLDCILAMFAWAVFSLSACFCEPTSHEVLILTGNESTIQE</sequence>